<sequence length="82" mass="9840">SLKFIKSLFPKFIQESLNDFQYKILNKHSYQLTLCRYRNMQSQPLSICDCLTEIKNFEEVFISEVVGKHDSPPFLNQIYRFE</sequence>
<name>A0A0S3RHF0_PHAAN</name>
<evidence type="ECO:0000313" key="2">
    <source>
        <dbReference type="Proteomes" id="UP000291084"/>
    </source>
</evidence>
<reference evidence="1 2" key="1">
    <citation type="journal article" date="2015" name="Sci. Rep.">
        <title>The power of single molecule real-time sequencing technology in the de novo assembly of a eukaryotic genome.</title>
        <authorList>
            <person name="Sakai H."/>
            <person name="Naito K."/>
            <person name="Ogiso-Tanaka E."/>
            <person name="Takahashi Y."/>
            <person name="Iseki K."/>
            <person name="Muto C."/>
            <person name="Satou K."/>
            <person name="Teruya K."/>
            <person name="Shiroma A."/>
            <person name="Shimoji M."/>
            <person name="Hirano T."/>
            <person name="Itoh T."/>
            <person name="Kaga A."/>
            <person name="Tomooka N."/>
        </authorList>
    </citation>
    <scope>NUCLEOTIDE SEQUENCE [LARGE SCALE GENOMIC DNA]</scope>
    <source>
        <strain evidence="2">cv. Shumari</strain>
    </source>
</reference>
<keyword evidence="2" id="KW-1185">Reference proteome</keyword>
<proteinExistence type="predicted"/>
<dbReference type="AlphaFoldDB" id="A0A0S3RHF0"/>
<accession>A0A0S3RHF0</accession>
<gene>
    <name evidence="1" type="primary">Vigan.02G302100</name>
    <name evidence="1" type="ORF">VIGAN_02302100</name>
</gene>
<organism evidence="1 2">
    <name type="scientific">Vigna angularis var. angularis</name>
    <dbReference type="NCBI Taxonomy" id="157739"/>
    <lineage>
        <taxon>Eukaryota</taxon>
        <taxon>Viridiplantae</taxon>
        <taxon>Streptophyta</taxon>
        <taxon>Embryophyta</taxon>
        <taxon>Tracheophyta</taxon>
        <taxon>Spermatophyta</taxon>
        <taxon>Magnoliopsida</taxon>
        <taxon>eudicotyledons</taxon>
        <taxon>Gunneridae</taxon>
        <taxon>Pentapetalae</taxon>
        <taxon>rosids</taxon>
        <taxon>fabids</taxon>
        <taxon>Fabales</taxon>
        <taxon>Fabaceae</taxon>
        <taxon>Papilionoideae</taxon>
        <taxon>50 kb inversion clade</taxon>
        <taxon>NPAAA clade</taxon>
        <taxon>indigoferoid/millettioid clade</taxon>
        <taxon>Phaseoleae</taxon>
        <taxon>Vigna</taxon>
    </lineage>
</organism>
<feature type="non-terminal residue" evidence="1">
    <location>
        <position position="1"/>
    </location>
</feature>
<dbReference type="Proteomes" id="UP000291084">
    <property type="component" value="Chromosome 2"/>
</dbReference>
<evidence type="ECO:0000313" key="1">
    <source>
        <dbReference type="EMBL" id="BAT80059.1"/>
    </source>
</evidence>
<dbReference type="EMBL" id="AP015035">
    <property type="protein sequence ID" value="BAT80059.1"/>
    <property type="molecule type" value="Genomic_DNA"/>
</dbReference>
<protein>
    <submittedName>
        <fullName evidence="1">Uncharacterized protein</fullName>
    </submittedName>
</protein>